<proteinExistence type="predicted"/>
<name>A0A2T9WUE8_NANST</name>
<evidence type="ECO:0000313" key="2">
    <source>
        <dbReference type="EMBL" id="PVU71455.1"/>
    </source>
</evidence>
<dbReference type="Proteomes" id="UP000245908">
    <property type="component" value="Unassembled WGS sequence"/>
</dbReference>
<protein>
    <submittedName>
        <fullName evidence="2">Uncharacterized protein</fullName>
    </submittedName>
</protein>
<organism evidence="2 3">
    <name type="scientific">Nanobsidianus stetteri</name>
    <dbReference type="NCBI Taxonomy" id="1294122"/>
    <lineage>
        <taxon>Archaea</taxon>
        <taxon>Nanobdellota</taxon>
        <taxon>Candidatus Nanoarchaeia</taxon>
        <taxon>Nanoarchaeales</taxon>
        <taxon>Nanopusillaceae</taxon>
        <taxon>Candidatus Nanobsidianus</taxon>
    </lineage>
</organism>
<sequence length="146" mass="17432">MRSQYILLATIAIIIILSFITYYNLSPIKNINPNLIGENFKDQIIYTYQNFGYNYISNYTSYFENYTNEINYNFSFICISSYNLSIPECNGSNINCCYYFKGYFFVNQSILKYCNENFILYNPPNWICFCYNVNNSNSYYINFFCV</sequence>
<dbReference type="AlphaFoldDB" id="A0A2T9WUE8"/>
<gene>
    <name evidence="2" type="ORF">DDW05_00900</name>
</gene>
<feature type="transmembrane region" description="Helical" evidence="1">
    <location>
        <begin position="6"/>
        <end position="25"/>
    </location>
</feature>
<comment type="caution">
    <text evidence="2">The sequence shown here is derived from an EMBL/GenBank/DDBJ whole genome shotgun (WGS) entry which is preliminary data.</text>
</comment>
<keyword evidence="1" id="KW-0472">Membrane</keyword>
<keyword evidence="1" id="KW-1133">Transmembrane helix</keyword>
<evidence type="ECO:0000313" key="3">
    <source>
        <dbReference type="Proteomes" id="UP000245908"/>
    </source>
</evidence>
<accession>A0A2T9WUE8</accession>
<reference evidence="2 3" key="1">
    <citation type="journal article" date="2015" name="Appl. Environ. Microbiol.">
        <title>Nanoarchaeota, Their Sulfolobales Host, and Nanoarchaeota Virus Distribution across Yellowstone National Park Hot Springs.</title>
        <authorList>
            <person name="Munson-McGee J.H."/>
            <person name="Field E.K."/>
            <person name="Bateson M."/>
            <person name="Rooney C."/>
            <person name="Stepanauskas R."/>
            <person name="Young M.J."/>
        </authorList>
    </citation>
    <scope>NUCLEOTIDE SEQUENCE [LARGE SCALE GENOMIC DNA]</scope>
    <source>
        <strain evidence="2">SCGC AB-777_O03</strain>
    </source>
</reference>
<dbReference type="EMBL" id="QEFH01000005">
    <property type="protein sequence ID" value="PVU71455.1"/>
    <property type="molecule type" value="Genomic_DNA"/>
</dbReference>
<evidence type="ECO:0000256" key="1">
    <source>
        <dbReference type="SAM" id="Phobius"/>
    </source>
</evidence>
<keyword evidence="1" id="KW-0812">Transmembrane</keyword>